<dbReference type="AlphaFoldDB" id="A0A099F9D1"/>
<accession>A0A099F9D1</accession>
<gene>
    <name evidence="1" type="ORF">IC63_08725</name>
</gene>
<sequence>MGAVLKLERFDRDEPAARREVHSAEELQDAYARGLIEGRSQAEGEQVTLVQAALQALSAELAAVSGAISAGSRNAARTLQPLIAALLDGALPQIARARLEAALLTELLQLSEAVSPLQARIRCGADLHPFVQACVAEAGIEAIVIDADGPPGTVDAELLGGTITWDIADVSRQLRDLMQEIMEEH</sequence>
<keyword evidence="2" id="KW-1185">Reference proteome</keyword>
<protein>
    <submittedName>
        <fullName evidence="1">Uncharacterized protein</fullName>
    </submittedName>
</protein>
<name>A0A099F9D1_9RHOB</name>
<dbReference type="EMBL" id="JRKS01000022">
    <property type="protein sequence ID" value="KGJ07345.1"/>
    <property type="molecule type" value="Genomic_DNA"/>
</dbReference>
<evidence type="ECO:0000313" key="1">
    <source>
        <dbReference type="EMBL" id="KGJ07345.1"/>
    </source>
</evidence>
<reference evidence="1 2" key="2">
    <citation type="submission" date="2014-10" db="EMBL/GenBank/DDBJ databases">
        <title>Paracoccus sanguinis sp. nov., isolated from clinical specimens of New York State patients.</title>
        <authorList>
            <person name="Mingle L.A."/>
            <person name="Cole J.A."/>
            <person name="Lapierre P."/>
            <person name="Musser K.A."/>
        </authorList>
    </citation>
    <scope>NUCLEOTIDE SEQUENCE [LARGE SCALE GENOMIC DNA]</scope>
    <source>
        <strain evidence="1 2">HAMBI 3106</strain>
    </source>
</reference>
<evidence type="ECO:0000313" key="2">
    <source>
        <dbReference type="Proteomes" id="UP000029917"/>
    </source>
</evidence>
<dbReference type="STRING" id="690417.IC63_08725"/>
<proteinExistence type="predicted"/>
<reference evidence="1 2" key="1">
    <citation type="submission" date="2014-09" db="EMBL/GenBank/DDBJ databases">
        <authorList>
            <person name="McGinnis J.M."/>
            <person name="Wolfgang W.J."/>
        </authorList>
    </citation>
    <scope>NUCLEOTIDE SEQUENCE [LARGE SCALE GENOMIC DNA]</scope>
    <source>
        <strain evidence="1 2">HAMBI 3106</strain>
    </source>
</reference>
<comment type="caution">
    <text evidence="1">The sequence shown here is derived from an EMBL/GenBank/DDBJ whole genome shotgun (WGS) entry which is preliminary data.</text>
</comment>
<organism evidence="1 2">
    <name type="scientific">Paracoccus sphaerophysae</name>
    <dbReference type="NCBI Taxonomy" id="690417"/>
    <lineage>
        <taxon>Bacteria</taxon>
        <taxon>Pseudomonadati</taxon>
        <taxon>Pseudomonadota</taxon>
        <taxon>Alphaproteobacteria</taxon>
        <taxon>Rhodobacterales</taxon>
        <taxon>Paracoccaceae</taxon>
        <taxon>Paracoccus</taxon>
    </lineage>
</organism>
<dbReference type="Proteomes" id="UP000029917">
    <property type="component" value="Unassembled WGS sequence"/>
</dbReference>